<proteinExistence type="predicted"/>
<dbReference type="SUPFAM" id="SSF51735">
    <property type="entry name" value="NAD(P)-binding Rossmann-fold domains"/>
    <property type="match status" value="1"/>
</dbReference>
<dbReference type="InterPro" id="IPR051267">
    <property type="entry name" value="STEAP_metalloreductase"/>
</dbReference>
<dbReference type="RefSeq" id="WP_068691466.1">
    <property type="nucleotide sequence ID" value="NZ_CP063196.1"/>
</dbReference>
<dbReference type="Gene3D" id="3.40.50.720">
    <property type="entry name" value="NAD(P)-binding Rossmann-like Domain"/>
    <property type="match status" value="1"/>
</dbReference>
<protein>
    <submittedName>
        <fullName evidence="2">NADPH-dependent F420 reductase</fullName>
    </submittedName>
</protein>
<name>A0A399FVE3_9ACTN</name>
<dbReference type="InterPro" id="IPR036291">
    <property type="entry name" value="NAD(P)-bd_dom_sf"/>
</dbReference>
<gene>
    <name evidence="2" type="ORF">NI17_019285</name>
</gene>
<dbReference type="OrthoDB" id="5738121at2"/>
<dbReference type="Pfam" id="PF03807">
    <property type="entry name" value="F420_oxidored"/>
    <property type="match status" value="1"/>
</dbReference>
<dbReference type="PANTHER" id="PTHR14239:SF10">
    <property type="entry name" value="REDUCTASE"/>
    <property type="match status" value="1"/>
</dbReference>
<evidence type="ECO:0000313" key="2">
    <source>
        <dbReference type="EMBL" id="UOE18891.1"/>
    </source>
</evidence>
<accession>A0A399FVE3</accession>
<evidence type="ECO:0000256" key="1">
    <source>
        <dbReference type="ARBA" id="ARBA00023002"/>
    </source>
</evidence>
<dbReference type="GO" id="GO:0016491">
    <property type="term" value="F:oxidoreductase activity"/>
    <property type="evidence" value="ECO:0007669"/>
    <property type="project" value="UniProtKB-KW"/>
</dbReference>
<keyword evidence="1" id="KW-0560">Oxidoreductase</keyword>
<organism evidence="2 3">
    <name type="scientific">Thermobifida halotolerans</name>
    <dbReference type="NCBI Taxonomy" id="483545"/>
    <lineage>
        <taxon>Bacteria</taxon>
        <taxon>Bacillati</taxon>
        <taxon>Actinomycetota</taxon>
        <taxon>Actinomycetes</taxon>
        <taxon>Streptosporangiales</taxon>
        <taxon>Nocardiopsidaceae</taxon>
        <taxon>Thermobifida</taxon>
    </lineage>
</organism>
<dbReference type="KEGG" id="thao:NI17_019285"/>
<evidence type="ECO:0000313" key="3">
    <source>
        <dbReference type="Proteomes" id="UP000265719"/>
    </source>
</evidence>
<keyword evidence="3" id="KW-1185">Reference proteome</keyword>
<dbReference type="AlphaFoldDB" id="A0A399FVE3"/>
<dbReference type="PANTHER" id="PTHR14239">
    <property type="entry name" value="DUDULIN-RELATED"/>
    <property type="match status" value="1"/>
</dbReference>
<dbReference type="EMBL" id="CP063196">
    <property type="protein sequence ID" value="UOE18891.1"/>
    <property type="molecule type" value="Genomic_DNA"/>
</dbReference>
<sequence length="215" mass="22377">MTDVTIIGTGNMGAAIGTRVLAAARRLQLLDREAERARELAARLGGDILAGPVGQEPEGDIVVLAVPFDAAKDLVASYGRALSGKIVVDISNPVDFSTFDSLAVPPDTSAAETIAGLAAEGATVVKAFNTTFAATLAVGEVAGQRLDVFVAGDSEEAKTAMAELVTAAELRPIDAGPLRRARELEGFQFLLMTLQANPALEDFNWNTALKILAPS</sequence>
<dbReference type="Proteomes" id="UP000265719">
    <property type="component" value="Chromosome"/>
</dbReference>
<reference evidence="2" key="1">
    <citation type="submission" date="2020-10" db="EMBL/GenBank/DDBJ databases">
        <title>De novo genome project of the cellulose decomposer Thermobifida halotolerans type strain.</title>
        <authorList>
            <person name="Nagy I."/>
            <person name="Horvath B."/>
            <person name="Kukolya J."/>
            <person name="Nagy I."/>
            <person name="Orsini M."/>
        </authorList>
    </citation>
    <scope>NUCLEOTIDE SEQUENCE</scope>
    <source>
        <strain evidence="2">DSM 44931</strain>
    </source>
</reference>
<dbReference type="InterPro" id="IPR028939">
    <property type="entry name" value="P5C_Rdtase_cat_N"/>
</dbReference>